<evidence type="ECO:0000256" key="1">
    <source>
        <dbReference type="SAM" id="Phobius"/>
    </source>
</evidence>
<feature type="transmembrane region" description="Helical" evidence="1">
    <location>
        <begin position="12"/>
        <end position="31"/>
    </location>
</feature>
<reference evidence="2 3" key="1">
    <citation type="journal article" date="2024" name="G3 (Bethesda)">
        <title>Genome assembly of Hibiscus sabdariffa L. provides insights into metabolisms of medicinal natural products.</title>
        <authorList>
            <person name="Kim T."/>
        </authorList>
    </citation>
    <scope>NUCLEOTIDE SEQUENCE [LARGE SCALE GENOMIC DNA]</scope>
    <source>
        <strain evidence="2">TK-2024</strain>
        <tissue evidence="2">Old leaves</tissue>
    </source>
</reference>
<evidence type="ECO:0000313" key="3">
    <source>
        <dbReference type="Proteomes" id="UP001396334"/>
    </source>
</evidence>
<gene>
    <name evidence="2" type="ORF">V6N11_036964</name>
</gene>
<feature type="transmembrane region" description="Helical" evidence="1">
    <location>
        <begin position="51"/>
        <end position="73"/>
    </location>
</feature>
<organism evidence="2 3">
    <name type="scientific">Hibiscus sabdariffa</name>
    <name type="common">roselle</name>
    <dbReference type="NCBI Taxonomy" id="183260"/>
    <lineage>
        <taxon>Eukaryota</taxon>
        <taxon>Viridiplantae</taxon>
        <taxon>Streptophyta</taxon>
        <taxon>Embryophyta</taxon>
        <taxon>Tracheophyta</taxon>
        <taxon>Spermatophyta</taxon>
        <taxon>Magnoliopsida</taxon>
        <taxon>eudicotyledons</taxon>
        <taxon>Gunneridae</taxon>
        <taxon>Pentapetalae</taxon>
        <taxon>rosids</taxon>
        <taxon>malvids</taxon>
        <taxon>Malvales</taxon>
        <taxon>Malvaceae</taxon>
        <taxon>Malvoideae</taxon>
        <taxon>Hibiscus</taxon>
    </lineage>
</organism>
<name>A0ABR2RBW6_9ROSI</name>
<evidence type="ECO:0000313" key="2">
    <source>
        <dbReference type="EMBL" id="KAK9010456.1"/>
    </source>
</evidence>
<accession>A0ABR2RBW6</accession>
<keyword evidence="1" id="KW-1133">Transmembrane helix</keyword>
<dbReference type="EMBL" id="JBBPBN010000024">
    <property type="protein sequence ID" value="KAK9010456.1"/>
    <property type="molecule type" value="Genomic_DNA"/>
</dbReference>
<keyword evidence="3" id="KW-1185">Reference proteome</keyword>
<dbReference type="Proteomes" id="UP001396334">
    <property type="component" value="Unassembled WGS sequence"/>
</dbReference>
<proteinExistence type="predicted"/>
<keyword evidence="1" id="KW-0472">Membrane</keyword>
<comment type="caution">
    <text evidence="2">The sequence shown here is derived from an EMBL/GenBank/DDBJ whole genome shotgun (WGS) entry which is preliminary data.</text>
</comment>
<keyword evidence="1" id="KW-0812">Transmembrane</keyword>
<sequence>MVDVYFDWSVSLGVVGFLIMPFVTSLLRIPVQVIFSLRSAASLLGLWDPGFFLYFSLEIEFLTFGLIFIELHLQG</sequence>
<protein>
    <submittedName>
        <fullName evidence="2">Uncharacterized protein</fullName>
    </submittedName>
</protein>